<dbReference type="KEGG" id="fpl:Ferp_0607"/>
<dbReference type="STRING" id="589924.Ferp_0607"/>
<dbReference type="InterPro" id="IPR050855">
    <property type="entry name" value="NDM-1-like"/>
</dbReference>
<accession>D3S3E6</accession>
<dbReference type="PaxDb" id="589924-Ferp_0607"/>
<dbReference type="Gene3D" id="3.60.15.10">
    <property type="entry name" value="Ribonuclease Z/Hydroxyacylglutathione hydrolase-like"/>
    <property type="match status" value="1"/>
</dbReference>
<evidence type="ECO:0000313" key="3">
    <source>
        <dbReference type="EMBL" id="ADC64779.1"/>
    </source>
</evidence>
<name>D3S3E6_FERPA</name>
<dbReference type="Proteomes" id="UP000002613">
    <property type="component" value="Chromosome"/>
</dbReference>
<keyword evidence="1" id="KW-0175">Coiled coil</keyword>
<organism evidence="3 4">
    <name type="scientific">Ferroglobus placidus (strain DSM 10642 / AEDII12DO)</name>
    <dbReference type="NCBI Taxonomy" id="589924"/>
    <lineage>
        <taxon>Archaea</taxon>
        <taxon>Methanobacteriati</taxon>
        <taxon>Methanobacteriota</taxon>
        <taxon>Archaeoglobi</taxon>
        <taxon>Archaeoglobales</taxon>
        <taxon>Archaeoglobaceae</taxon>
        <taxon>Ferroglobus</taxon>
    </lineage>
</organism>
<dbReference type="HOGENOM" id="CLU_061385_0_0_2"/>
<feature type="domain" description="Metallo-beta-lactamase" evidence="2">
    <location>
        <begin position="23"/>
        <end position="213"/>
    </location>
</feature>
<dbReference type="OrthoDB" id="197151at2157"/>
<reference evidence="4" key="1">
    <citation type="submission" date="2010-02" db="EMBL/GenBank/DDBJ databases">
        <title>Complete sequence of Ferroglobus placidus DSM 10642.</title>
        <authorList>
            <consortium name="US DOE Joint Genome Institute"/>
            <person name="Lucas S."/>
            <person name="Copeland A."/>
            <person name="Lapidus A."/>
            <person name="Cheng J.-F."/>
            <person name="Bruce D."/>
            <person name="Goodwin L."/>
            <person name="Pitluck S."/>
            <person name="Saunders E."/>
            <person name="Brettin T."/>
            <person name="Detter J.C."/>
            <person name="Han C."/>
            <person name="Tapia R."/>
            <person name="Larimer F."/>
            <person name="Land M."/>
            <person name="Hauser L."/>
            <person name="Kyrpides N."/>
            <person name="Ivanova N."/>
            <person name="Holmes D."/>
            <person name="Lovley D."/>
            <person name="Kyrpides N."/>
            <person name="Anderson I.J."/>
            <person name="Woyke T."/>
        </authorList>
    </citation>
    <scope>NUCLEOTIDE SEQUENCE [LARGE SCALE GENOMIC DNA]</scope>
    <source>
        <strain evidence="4">DSM 10642 / AEDII12DO</strain>
    </source>
</reference>
<dbReference type="AlphaFoldDB" id="D3S3E6"/>
<protein>
    <recommendedName>
        <fullName evidence="2">Metallo-beta-lactamase domain-containing protein</fullName>
    </recommendedName>
</protein>
<dbReference type="CDD" id="cd07726">
    <property type="entry name" value="ST1585-like_MBL-fold"/>
    <property type="match status" value="1"/>
</dbReference>
<feature type="coiled-coil region" evidence="1">
    <location>
        <begin position="217"/>
        <end position="244"/>
    </location>
</feature>
<dbReference type="InterPro" id="IPR037482">
    <property type="entry name" value="ST1585_MBL-fold"/>
</dbReference>
<dbReference type="EMBL" id="CP001899">
    <property type="protein sequence ID" value="ADC64779.1"/>
    <property type="molecule type" value="Genomic_DNA"/>
</dbReference>
<dbReference type="PANTHER" id="PTHR42951:SF4">
    <property type="entry name" value="ACYL-COENZYME A THIOESTERASE MBLAC2"/>
    <property type="match status" value="1"/>
</dbReference>
<dbReference type="RefSeq" id="WP_012965125.1">
    <property type="nucleotide sequence ID" value="NC_013849.1"/>
</dbReference>
<dbReference type="PANTHER" id="PTHR42951">
    <property type="entry name" value="METALLO-BETA-LACTAMASE DOMAIN-CONTAINING"/>
    <property type="match status" value="1"/>
</dbReference>
<dbReference type="SUPFAM" id="SSF56281">
    <property type="entry name" value="Metallo-hydrolase/oxidoreductase"/>
    <property type="match status" value="1"/>
</dbReference>
<keyword evidence="4" id="KW-1185">Reference proteome</keyword>
<evidence type="ECO:0000256" key="1">
    <source>
        <dbReference type="SAM" id="Coils"/>
    </source>
</evidence>
<evidence type="ECO:0000313" key="4">
    <source>
        <dbReference type="Proteomes" id="UP000002613"/>
    </source>
</evidence>
<dbReference type="SMART" id="SM00849">
    <property type="entry name" value="Lactamase_B"/>
    <property type="match status" value="1"/>
</dbReference>
<gene>
    <name evidence="3" type="ordered locus">Ferp_0607</name>
</gene>
<reference evidence="3 4" key="2">
    <citation type="journal article" date="2011" name="Stand. Genomic Sci.">
        <title>Complete genome sequence of Ferroglobus placidus AEDII12DO.</title>
        <authorList>
            <person name="Anderson I."/>
            <person name="Risso C."/>
            <person name="Holmes D."/>
            <person name="Lucas S."/>
            <person name="Copeland A."/>
            <person name="Lapidus A."/>
            <person name="Cheng J.F."/>
            <person name="Bruce D."/>
            <person name="Goodwin L."/>
            <person name="Pitluck S."/>
            <person name="Saunders E."/>
            <person name="Brettin T."/>
            <person name="Detter J.C."/>
            <person name="Han C."/>
            <person name="Tapia R."/>
            <person name="Larimer F."/>
            <person name="Land M."/>
            <person name="Hauser L."/>
            <person name="Woyke T."/>
            <person name="Lovley D."/>
            <person name="Kyrpides N."/>
            <person name="Ivanova N."/>
        </authorList>
    </citation>
    <scope>NUCLEOTIDE SEQUENCE [LARGE SCALE GENOMIC DNA]</scope>
    <source>
        <strain evidence="4">DSM 10642 / AEDII12DO</strain>
    </source>
</reference>
<dbReference type="InterPro" id="IPR001279">
    <property type="entry name" value="Metallo-B-lactamas"/>
</dbReference>
<sequence>MILDFGSVKLIDLPQKMRGFRNFISSWVLQEGNKALLVDVGPASTIPLLEESLKKLGVEKVEYVLITHIHIDHAGGLGDFLAIHPEAKVVVSEKGKKHLINPEALWKGSLKVLGKIAENYGEIKPVKESFFTNKVDFAGYDVEIVETPGHAPHHVSFVVDDFLFLGEACGVHQPLEEDYYMRPATPPKFFLDVYLESIEKLKGFGRKKAMFGHFGMRENSEEVLKEAENQIKLWTEVVEEMFGKEKEEIKEELLKRDERFSRYQKLDDDVKEREDIFISNAIEGISGYIAEKRGEKS</sequence>
<evidence type="ECO:0000259" key="2">
    <source>
        <dbReference type="SMART" id="SM00849"/>
    </source>
</evidence>
<dbReference type="GeneID" id="8778109"/>
<dbReference type="Pfam" id="PF00753">
    <property type="entry name" value="Lactamase_B"/>
    <property type="match status" value="1"/>
</dbReference>
<dbReference type="eggNOG" id="arCOG00505">
    <property type="taxonomic scope" value="Archaea"/>
</dbReference>
<proteinExistence type="predicted"/>
<dbReference type="InterPro" id="IPR036866">
    <property type="entry name" value="RibonucZ/Hydroxyglut_hydro"/>
</dbReference>